<dbReference type="AlphaFoldDB" id="A0AAV5QTR6"/>
<dbReference type="SUPFAM" id="SSF47923">
    <property type="entry name" value="Ypt/Rab-GAP domain of gyp1p"/>
    <property type="match status" value="2"/>
</dbReference>
<dbReference type="RefSeq" id="XP_064854621.1">
    <property type="nucleotide sequence ID" value="XM_064998549.1"/>
</dbReference>
<dbReference type="GeneID" id="90075600"/>
<dbReference type="Proteomes" id="UP001360560">
    <property type="component" value="Unassembled WGS sequence"/>
</dbReference>
<protein>
    <submittedName>
        <fullName evidence="7">Bub2 protein</fullName>
    </submittedName>
</protein>
<dbReference type="FunFam" id="1.10.472.80:FF:000026">
    <property type="entry name" value="Mitotic check point protein (Bub2)"/>
    <property type="match status" value="1"/>
</dbReference>
<dbReference type="Pfam" id="PF00566">
    <property type="entry name" value="RabGAP-TBC"/>
    <property type="match status" value="1"/>
</dbReference>
<dbReference type="PROSITE" id="PS50086">
    <property type="entry name" value="TBC_RABGAP"/>
    <property type="match status" value="1"/>
</dbReference>
<evidence type="ECO:0000256" key="3">
    <source>
        <dbReference type="ARBA" id="ARBA00023212"/>
    </source>
</evidence>
<dbReference type="EMBL" id="BTFZ01000012">
    <property type="protein sequence ID" value="GMM37625.1"/>
    <property type="molecule type" value="Genomic_DNA"/>
</dbReference>
<accession>A0AAV5QTR6</accession>
<dbReference type="SMART" id="SM00164">
    <property type="entry name" value="TBC"/>
    <property type="match status" value="1"/>
</dbReference>
<feature type="domain" description="Rab-GAP TBC" evidence="6">
    <location>
        <begin position="49"/>
        <end position="241"/>
    </location>
</feature>
<dbReference type="InterPro" id="IPR000195">
    <property type="entry name" value="Rab-GAP-TBC_dom"/>
</dbReference>
<dbReference type="FunFam" id="1.10.8.270:FF:000035">
    <property type="entry name" value="Cell cycle arrest protein BUB2"/>
    <property type="match status" value="1"/>
</dbReference>
<keyword evidence="3" id="KW-0206">Cytoskeleton</keyword>
<evidence type="ECO:0000256" key="2">
    <source>
        <dbReference type="ARBA" id="ARBA00022490"/>
    </source>
</evidence>
<dbReference type="InterPro" id="IPR035969">
    <property type="entry name" value="Rab-GAP_TBC_sf"/>
</dbReference>
<dbReference type="Gene3D" id="1.10.8.270">
    <property type="entry name" value="putative rabgap domain of human tbc1 domain family member 14 like domains"/>
    <property type="match status" value="1"/>
</dbReference>
<dbReference type="PANTHER" id="PTHR22957">
    <property type="entry name" value="TBC1 DOMAIN FAMILY MEMBER GTPASE-ACTIVATING PROTEIN"/>
    <property type="match status" value="1"/>
</dbReference>
<dbReference type="GO" id="GO:1990334">
    <property type="term" value="C:Bfa1-Bub2 complex"/>
    <property type="evidence" value="ECO:0007669"/>
    <property type="project" value="UniProtKB-ARBA"/>
</dbReference>
<keyword evidence="4" id="KW-0131">Cell cycle</keyword>
<gene>
    <name evidence="7" type="ORF">DASC09_049500</name>
</gene>
<comment type="subcellular location">
    <subcellularLocation>
        <location evidence="1">Cytoplasm</location>
        <location evidence="1">Cytoskeleton</location>
    </subcellularLocation>
</comment>
<reference evidence="7 8" key="1">
    <citation type="journal article" date="2023" name="Elife">
        <title>Identification of key yeast species and microbe-microbe interactions impacting larval growth of Drosophila in the wild.</title>
        <authorList>
            <person name="Mure A."/>
            <person name="Sugiura Y."/>
            <person name="Maeda R."/>
            <person name="Honda K."/>
            <person name="Sakurai N."/>
            <person name="Takahashi Y."/>
            <person name="Watada M."/>
            <person name="Katoh T."/>
            <person name="Gotoh A."/>
            <person name="Gotoh Y."/>
            <person name="Taniguchi I."/>
            <person name="Nakamura K."/>
            <person name="Hayashi T."/>
            <person name="Katayama T."/>
            <person name="Uemura T."/>
            <person name="Hattori Y."/>
        </authorList>
    </citation>
    <scope>NUCLEOTIDE SEQUENCE [LARGE SCALE GENOMIC DNA]</scope>
    <source>
        <strain evidence="7 8">SC-9</strain>
    </source>
</reference>
<evidence type="ECO:0000256" key="4">
    <source>
        <dbReference type="ARBA" id="ARBA00023306"/>
    </source>
</evidence>
<dbReference type="GO" id="GO:0005096">
    <property type="term" value="F:GTPase activator activity"/>
    <property type="evidence" value="ECO:0007669"/>
    <property type="project" value="TreeGrafter"/>
</dbReference>
<keyword evidence="2" id="KW-0963">Cytoplasm</keyword>
<dbReference type="Gene3D" id="1.10.472.80">
    <property type="entry name" value="Ypt/Rab-GAP domain of gyp1p, domain 3"/>
    <property type="match status" value="1"/>
</dbReference>
<evidence type="ECO:0000259" key="6">
    <source>
        <dbReference type="PROSITE" id="PS50086"/>
    </source>
</evidence>
<evidence type="ECO:0000313" key="7">
    <source>
        <dbReference type="EMBL" id="GMM37625.1"/>
    </source>
</evidence>
<evidence type="ECO:0000256" key="1">
    <source>
        <dbReference type="ARBA" id="ARBA00004245"/>
    </source>
</evidence>
<sequence length="317" mass="36137">MSREKSPKKGRKKDAIEQFIGSHQMLIKPGLSQLRYMILADGLNVPEGYETCPYRCYVWSILLRVQPINTNFYLELVSKGPPSSYSKVRNDTFRTLAKDETFNRKVHENSLVRVLSAFAWTQEKNNGINEEVLSPYVQGMNILAAPFLFVCKSEPEAFAMFYSLLTKHLPLYITPTLDGVYTGANLVDIILKIVDPKLQSWLNSKLLKPEMYAFPSVLTLSTCTPPLSEILILWDFLFAYGCHMNILLVVAQLVLIRSQLLESKSPMSLLRNFPPIKAKEIIKLSISFVTKIPSNIYDLLVRHTYDPRVKLELQSLG</sequence>
<comment type="caution">
    <text evidence="7">The sequence shown here is derived from an EMBL/GenBank/DDBJ whole genome shotgun (WGS) entry which is preliminary data.</text>
</comment>
<organism evidence="7 8">
    <name type="scientific">Saccharomycopsis crataegensis</name>
    <dbReference type="NCBI Taxonomy" id="43959"/>
    <lineage>
        <taxon>Eukaryota</taxon>
        <taxon>Fungi</taxon>
        <taxon>Dikarya</taxon>
        <taxon>Ascomycota</taxon>
        <taxon>Saccharomycotina</taxon>
        <taxon>Saccharomycetes</taxon>
        <taxon>Saccharomycopsidaceae</taxon>
        <taxon>Saccharomycopsis</taxon>
    </lineage>
</organism>
<evidence type="ECO:0000313" key="8">
    <source>
        <dbReference type="Proteomes" id="UP001360560"/>
    </source>
</evidence>
<dbReference type="GO" id="GO:0044732">
    <property type="term" value="C:mitotic spindle pole body"/>
    <property type="evidence" value="ECO:0007669"/>
    <property type="project" value="TreeGrafter"/>
</dbReference>
<keyword evidence="8" id="KW-1185">Reference proteome</keyword>
<comment type="similarity">
    <text evidence="5">Belongs to the BUB2 family.</text>
</comment>
<evidence type="ECO:0000256" key="5">
    <source>
        <dbReference type="ARBA" id="ARBA00061049"/>
    </source>
</evidence>
<dbReference type="GO" id="GO:0031030">
    <property type="term" value="P:negative regulation of septation initiation signaling"/>
    <property type="evidence" value="ECO:0007669"/>
    <property type="project" value="TreeGrafter"/>
</dbReference>
<proteinExistence type="inferred from homology"/>
<name>A0AAV5QTR6_9ASCO</name>
<dbReference type="PANTHER" id="PTHR22957:SF263">
    <property type="entry name" value="MITOTIC CHECK POINT PROTEIN BUB2"/>
    <property type="match status" value="1"/>
</dbReference>